<keyword evidence="3" id="KW-1185">Reference proteome</keyword>
<comment type="caution">
    <text evidence="2">The sequence shown here is derived from an EMBL/GenBank/DDBJ whole genome shotgun (WGS) entry which is preliminary data.</text>
</comment>
<dbReference type="RefSeq" id="WP_179755658.1">
    <property type="nucleotide sequence ID" value="NZ_BAAAGN010000015.1"/>
</dbReference>
<evidence type="ECO:0000313" key="3">
    <source>
        <dbReference type="Proteomes" id="UP000521922"/>
    </source>
</evidence>
<evidence type="ECO:0000313" key="2">
    <source>
        <dbReference type="EMBL" id="NYD24939.1"/>
    </source>
</evidence>
<protein>
    <submittedName>
        <fullName evidence="2">Uncharacterized protein</fullName>
    </submittedName>
</protein>
<keyword evidence="1" id="KW-1133">Transmembrane helix</keyword>
<accession>A0A7Y9J373</accession>
<gene>
    <name evidence="2" type="ORF">BJ968_004479</name>
</gene>
<feature type="transmembrane region" description="Helical" evidence="1">
    <location>
        <begin position="43"/>
        <end position="63"/>
    </location>
</feature>
<keyword evidence="1" id="KW-0812">Transmembrane</keyword>
<evidence type="ECO:0000256" key="1">
    <source>
        <dbReference type="SAM" id="Phobius"/>
    </source>
</evidence>
<dbReference type="Proteomes" id="UP000521922">
    <property type="component" value="Unassembled WGS sequence"/>
</dbReference>
<proteinExistence type="predicted"/>
<name>A0A7Y9J373_9ACTN</name>
<dbReference type="EMBL" id="JACCBB010000001">
    <property type="protein sequence ID" value="NYD24939.1"/>
    <property type="molecule type" value="Genomic_DNA"/>
</dbReference>
<sequence length="95" mass="10136">MERAAALRRAVQDHVAAGAVVQHASAHQAVLTCREATAHRRHALAAVCTLGAWLPFWAALSIARSRRRHSVQLVVDACGVVTSRTLGPAPRPGSR</sequence>
<dbReference type="AlphaFoldDB" id="A0A7Y9J373"/>
<organism evidence="2 3">
    <name type="scientific">Kineococcus aurantiacus</name>
    <dbReference type="NCBI Taxonomy" id="37633"/>
    <lineage>
        <taxon>Bacteria</taxon>
        <taxon>Bacillati</taxon>
        <taxon>Actinomycetota</taxon>
        <taxon>Actinomycetes</taxon>
        <taxon>Kineosporiales</taxon>
        <taxon>Kineosporiaceae</taxon>
        <taxon>Kineococcus</taxon>
    </lineage>
</organism>
<keyword evidence="1" id="KW-0472">Membrane</keyword>
<reference evidence="2 3" key="1">
    <citation type="submission" date="2020-07" db="EMBL/GenBank/DDBJ databases">
        <title>Sequencing the genomes of 1000 actinobacteria strains.</title>
        <authorList>
            <person name="Klenk H.-P."/>
        </authorList>
    </citation>
    <scope>NUCLEOTIDE SEQUENCE [LARGE SCALE GENOMIC DNA]</scope>
    <source>
        <strain evidence="2 3">DSM 7487</strain>
    </source>
</reference>